<dbReference type="PANTHER" id="PTHR33525">
    <property type="match status" value="1"/>
</dbReference>
<name>A0ABT4Y809_METRE</name>
<dbReference type="Pfam" id="PF08668">
    <property type="entry name" value="HDOD"/>
    <property type="match status" value="1"/>
</dbReference>
<evidence type="ECO:0000313" key="2">
    <source>
        <dbReference type="EMBL" id="MDA8484901.1"/>
    </source>
</evidence>
<evidence type="ECO:0000313" key="3">
    <source>
        <dbReference type="Proteomes" id="UP001211689"/>
    </source>
</evidence>
<dbReference type="PROSITE" id="PS51833">
    <property type="entry name" value="HDOD"/>
    <property type="match status" value="1"/>
</dbReference>
<sequence length="283" mass="31879">MDNRHDTVKLALYEHFLKDASALPPMPDTSLRLRQLQAGGTPSHEQVSDLLETNPILAGRLMEFASLPLLGHVRPCPRLLDLVRQLDSRRLANLVLAFELQQLFDGDEPSLRKVFNKRWNLSLQRAALSAGLAQHLPHLQEEDALLAGLLQDVGSLPLLQELHRWPQVSRLEVDVQRLCEQLSAELGLLLLSTWKLPGNLQDCARLRRDWCRQHKGAVDLADVVQVASQLLEEPREDGRLAQLPAYQRMELPTPRLLRAEIAEVVALWLKLLGGRPLEADLPA</sequence>
<dbReference type="SUPFAM" id="SSF109604">
    <property type="entry name" value="HD-domain/PDEase-like"/>
    <property type="match status" value="1"/>
</dbReference>
<evidence type="ECO:0000259" key="1">
    <source>
        <dbReference type="PROSITE" id="PS51833"/>
    </source>
</evidence>
<dbReference type="Gene3D" id="1.10.3210.10">
    <property type="entry name" value="Hypothetical protein af1432"/>
    <property type="match status" value="1"/>
</dbReference>
<dbReference type="Proteomes" id="UP001211689">
    <property type="component" value="Unassembled WGS sequence"/>
</dbReference>
<dbReference type="InterPro" id="IPR013976">
    <property type="entry name" value="HDOD"/>
</dbReference>
<reference evidence="2 3" key="1">
    <citation type="submission" date="2022-07" db="EMBL/GenBank/DDBJ databases">
        <title>Genome Analysis of Selected Gammaproteobacteria from Nigerian Food snails.</title>
        <authorList>
            <person name="Okafor A.C."/>
        </authorList>
    </citation>
    <scope>NUCLEOTIDE SEQUENCE [LARGE SCALE GENOMIC DNA]</scope>
    <source>
        <strain evidence="2 3">Awg 2</strain>
    </source>
</reference>
<keyword evidence="3" id="KW-1185">Reference proteome</keyword>
<dbReference type="EMBL" id="JANEWF010000021">
    <property type="protein sequence ID" value="MDA8484901.1"/>
    <property type="molecule type" value="Genomic_DNA"/>
</dbReference>
<dbReference type="RefSeq" id="WP_271471458.1">
    <property type="nucleotide sequence ID" value="NZ_JANEWF010000021.1"/>
</dbReference>
<dbReference type="InterPro" id="IPR052340">
    <property type="entry name" value="RNase_Y/CdgJ"/>
</dbReference>
<organism evidence="2 3">
    <name type="scientific">Metapseudomonas resinovorans</name>
    <name type="common">Pseudomonas resinovorans</name>
    <dbReference type="NCBI Taxonomy" id="53412"/>
    <lineage>
        <taxon>Bacteria</taxon>
        <taxon>Pseudomonadati</taxon>
        <taxon>Pseudomonadota</taxon>
        <taxon>Gammaproteobacteria</taxon>
        <taxon>Pseudomonadales</taxon>
        <taxon>Pseudomonadaceae</taxon>
        <taxon>Metapseudomonas</taxon>
    </lineage>
</organism>
<dbReference type="PANTHER" id="PTHR33525:SF3">
    <property type="entry name" value="RIBONUCLEASE Y"/>
    <property type="match status" value="1"/>
</dbReference>
<gene>
    <name evidence="2" type="ORF">NNO07_17680</name>
</gene>
<comment type="caution">
    <text evidence="2">The sequence shown here is derived from an EMBL/GenBank/DDBJ whole genome shotgun (WGS) entry which is preliminary data.</text>
</comment>
<protein>
    <submittedName>
        <fullName evidence="2">HDOD domain-containing protein</fullName>
    </submittedName>
</protein>
<proteinExistence type="predicted"/>
<feature type="domain" description="HDOD" evidence="1">
    <location>
        <begin position="23"/>
        <end position="210"/>
    </location>
</feature>
<accession>A0ABT4Y809</accession>